<feature type="compositionally biased region" description="Low complexity" evidence="1">
    <location>
        <begin position="121"/>
        <end position="131"/>
    </location>
</feature>
<sequence>FNNNSNASSGAPSVTSTTSSFEKLEEDSRSNESRVLTFPGLIPVKRHNDVVVKTETGISMCSSPGAKKSITSKDSLSSRLISPDLNLKTGNLTPVSTPGTPSTGPQTSPLEMPGTQPFPSSRPRSSPTAAATAVATATASVTTILQTPTNPTMMNPSLVQIVRCSAPTSGFPSPPQQRHAATDYRMTHGFRQQGYANRDAYAQQRMYTSPETPPYTRQSATTTARPNGMHTRAQHVGRTYPSQTTQYQQYCQTVYNGYNQEYPSYHRNSGYQTGYHGETDYPGSNNYGSVHGYNTEAHNHHISQHMQEGSSYYNESYPNAPGIEYSPGKPPTGSGGYYDGQMAHQGGEASNVPNHYGVSSPDPFPTNPNSAPVPGSTAVMTPPNSVRTDSSGEHYNSSFHHFYNEPSNPQSHQTNASENSNSSSDF</sequence>
<name>K7THG3_9HEMI</name>
<evidence type="ECO:0000256" key="1">
    <source>
        <dbReference type="SAM" id="MobiDB-lite"/>
    </source>
</evidence>
<gene>
    <name evidence="2" type="primary">pb</name>
</gene>
<dbReference type="EMBL" id="JQ409443">
    <property type="protein sequence ID" value="AFW04379.1"/>
    <property type="molecule type" value="Genomic_DNA"/>
</dbReference>
<proteinExistence type="predicted"/>
<feature type="compositionally biased region" description="Polar residues" evidence="1">
    <location>
        <begin position="378"/>
        <end position="426"/>
    </location>
</feature>
<organism evidence="2">
    <name type="scientific">Valleriola sp. 1 ML-2012</name>
    <dbReference type="NCBI Taxonomy" id="1249919"/>
    <lineage>
        <taxon>Eukaryota</taxon>
        <taxon>Metazoa</taxon>
        <taxon>Ecdysozoa</taxon>
        <taxon>Arthropoda</taxon>
        <taxon>Hexapoda</taxon>
        <taxon>Insecta</taxon>
        <taxon>Pterygota</taxon>
        <taxon>Neoptera</taxon>
        <taxon>Paraneoptera</taxon>
        <taxon>Hemiptera</taxon>
        <taxon>Heteroptera</taxon>
        <taxon>Panheteroptera</taxon>
        <taxon>Leptopodomorpha</taxon>
        <taxon>Leptopodidae</taxon>
        <taxon>Valleriola</taxon>
    </lineage>
</organism>
<feature type="compositionally biased region" description="Low complexity" evidence="1">
    <location>
        <begin position="93"/>
        <end position="109"/>
    </location>
</feature>
<feature type="non-terminal residue" evidence="2">
    <location>
        <position position="426"/>
    </location>
</feature>
<feature type="compositionally biased region" description="Polar residues" evidence="1">
    <location>
        <begin position="306"/>
        <end position="317"/>
    </location>
</feature>
<feature type="non-terminal residue" evidence="2">
    <location>
        <position position="1"/>
    </location>
</feature>
<reference evidence="2" key="1">
    <citation type="submission" date="2012-01" db="EMBL/GenBank/DDBJ databases">
        <title>Phylogeny of Nepomorpha.</title>
        <authorList>
            <person name="Li M."/>
            <person name="Wang J."/>
            <person name="Liu H."/>
            <person name="Bu W."/>
        </authorList>
    </citation>
    <scope>NUCLEOTIDE SEQUENCE</scope>
</reference>
<feature type="compositionally biased region" description="Low complexity" evidence="1">
    <location>
        <begin position="1"/>
        <end position="13"/>
    </location>
</feature>
<protein>
    <submittedName>
        <fullName evidence="2">Proboscipedia</fullName>
    </submittedName>
</protein>
<feature type="region of interest" description="Disordered" evidence="1">
    <location>
        <begin position="1"/>
        <end position="33"/>
    </location>
</feature>
<feature type="region of interest" description="Disordered" evidence="1">
    <location>
        <begin position="306"/>
        <end position="426"/>
    </location>
</feature>
<accession>K7THG3</accession>
<dbReference type="AlphaFoldDB" id="K7THG3"/>
<feature type="region of interest" description="Disordered" evidence="1">
    <location>
        <begin position="83"/>
        <end position="131"/>
    </location>
</feature>
<evidence type="ECO:0000313" key="2">
    <source>
        <dbReference type="EMBL" id="AFW04379.1"/>
    </source>
</evidence>
<feature type="compositionally biased region" description="Basic and acidic residues" evidence="1">
    <location>
        <begin position="22"/>
        <end position="32"/>
    </location>
</feature>